<dbReference type="EMBL" id="SMAJ01000002">
    <property type="protein sequence ID" value="TCT10107.1"/>
    <property type="molecule type" value="Genomic_DNA"/>
</dbReference>
<reference evidence="6 7" key="1">
    <citation type="submission" date="2019-03" db="EMBL/GenBank/DDBJ databases">
        <title>Genomic Encyclopedia of Type Strains, Phase IV (KMG-IV): sequencing the most valuable type-strain genomes for metagenomic binning, comparative biology and taxonomic classification.</title>
        <authorList>
            <person name="Goeker M."/>
        </authorList>
    </citation>
    <scope>NUCLEOTIDE SEQUENCE [LARGE SCALE GENOMIC DNA]</scope>
    <source>
        <strain evidence="6 7">DSM 24591</strain>
    </source>
</reference>
<feature type="domain" description="HTH crp-type" evidence="5">
    <location>
        <begin position="155"/>
        <end position="224"/>
    </location>
</feature>
<dbReference type="PROSITE" id="PS51063">
    <property type="entry name" value="HTH_CRP_2"/>
    <property type="match status" value="1"/>
</dbReference>
<dbReference type="GO" id="GO:0003677">
    <property type="term" value="F:DNA binding"/>
    <property type="evidence" value="ECO:0007669"/>
    <property type="project" value="UniProtKB-KW"/>
</dbReference>
<sequence>MDATIASKRIRIHDFLSGLTLFNELDDSELDDFAQASVEINVDRGKSAFQRGDPCNGFHIVMCGQVKLALISPQGSEKVMGILHPGQSFGEALMFMERPYIMSAQALVDTKLLHVPKTVVFAQLALDYRFVQKMLANLSQRLYELISDIEAYSLKSGSQRVVDYLLQCNQHTTNTSSCHLECSKAVVASRLNLTPEHFSRVLHGLCTNRLIRVKGRAVTIVDVEKLRGYRGRILP</sequence>
<dbReference type="GO" id="GO:0005829">
    <property type="term" value="C:cytosol"/>
    <property type="evidence" value="ECO:0007669"/>
    <property type="project" value="TreeGrafter"/>
</dbReference>
<dbReference type="Pfam" id="PF00027">
    <property type="entry name" value="cNMP_binding"/>
    <property type="match status" value="1"/>
</dbReference>
<dbReference type="PANTHER" id="PTHR24567:SF68">
    <property type="entry name" value="DNA-BINDING TRANSCRIPTIONAL DUAL REGULATOR CRP"/>
    <property type="match status" value="1"/>
</dbReference>
<accession>A0A4R3MDG7</accession>
<dbReference type="Proteomes" id="UP000295525">
    <property type="component" value="Unassembled WGS sequence"/>
</dbReference>
<comment type="caution">
    <text evidence="6">The sequence shown here is derived from an EMBL/GenBank/DDBJ whole genome shotgun (WGS) entry which is preliminary data.</text>
</comment>
<dbReference type="SUPFAM" id="SSF46785">
    <property type="entry name" value="Winged helix' DNA-binding domain"/>
    <property type="match status" value="1"/>
</dbReference>
<gene>
    <name evidence="6" type="ORF">EDC26_10263</name>
</gene>
<feature type="domain" description="Cyclic nucleotide-binding" evidence="4">
    <location>
        <begin position="21"/>
        <end position="141"/>
    </location>
</feature>
<dbReference type="AlphaFoldDB" id="A0A4R3MDG7"/>
<keyword evidence="1" id="KW-0805">Transcription regulation</keyword>
<proteinExistence type="predicted"/>
<evidence type="ECO:0000259" key="5">
    <source>
        <dbReference type="PROSITE" id="PS51063"/>
    </source>
</evidence>
<dbReference type="InterPro" id="IPR000595">
    <property type="entry name" value="cNMP-bd_dom"/>
</dbReference>
<dbReference type="InterPro" id="IPR012318">
    <property type="entry name" value="HTH_CRP"/>
</dbReference>
<dbReference type="InterPro" id="IPR050397">
    <property type="entry name" value="Env_Response_Regulators"/>
</dbReference>
<evidence type="ECO:0000259" key="4">
    <source>
        <dbReference type="PROSITE" id="PS50042"/>
    </source>
</evidence>
<organism evidence="6 7">
    <name type="scientific">Paralcaligenes ureilyticus</name>
    <dbReference type="NCBI Taxonomy" id="627131"/>
    <lineage>
        <taxon>Bacteria</taxon>
        <taxon>Pseudomonadati</taxon>
        <taxon>Pseudomonadota</taxon>
        <taxon>Betaproteobacteria</taxon>
        <taxon>Burkholderiales</taxon>
        <taxon>Alcaligenaceae</taxon>
        <taxon>Paralcaligenes</taxon>
    </lineage>
</organism>
<evidence type="ECO:0000256" key="3">
    <source>
        <dbReference type="ARBA" id="ARBA00023163"/>
    </source>
</evidence>
<evidence type="ECO:0000313" key="7">
    <source>
        <dbReference type="Proteomes" id="UP000295525"/>
    </source>
</evidence>
<dbReference type="SMART" id="SM00100">
    <property type="entry name" value="cNMP"/>
    <property type="match status" value="1"/>
</dbReference>
<dbReference type="Gene3D" id="2.60.120.10">
    <property type="entry name" value="Jelly Rolls"/>
    <property type="match status" value="1"/>
</dbReference>
<name>A0A4R3MDG7_9BURK</name>
<dbReference type="CDD" id="cd00038">
    <property type="entry name" value="CAP_ED"/>
    <property type="match status" value="1"/>
</dbReference>
<dbReference type="SUPFAM" id="SSF51206">
    <property type="entry name" value="cAMP-binding domain-like"/>
    <property type="match status" value="1"/>
</dbReference>
<dbReference type="PROSITE" id="PS50042">
    <property type="entry name" value="CNMP_BINDING_3"/>
    <property type="match status" value="1"/>
</dbReference>
<protein>
    <submittedName>
        <fullName evidence="6">CRP-like cAMP-binding protein</fullName>
    </submittedName>
</protein>
<dbReference type="Pfam" id="PF13545">
    <property type="entry name" value="HTH_Crp_2"/>
    <property type="match status" value="1"/>
</dbReference>
<dbReference type="InterPro" id="IPR036388">
    <property type="entry name" value="WH-like_DNA-bd_sf"/>
</dbReference>
<evidence type="ECO:0000256" key="2">
    <source>
        <dbReference type="ARBA" id="ARBA00023125"/>
    </source>
</evidence>
<dbReference type="PANTHER" id="PTHR24567">
    <property type="entry name" value="CRP FAMILY TRANSCRIPTIONAL REGULATORY PROTEIN"/>
    <property type="match status" value="1"/>
</dbReference>
<dbReference type="InterPro" id="IPR014710">
    <property type="entry name" value="RmlC-like_jellyroll"/>
</dbReference>
<keyword evidence="3" id="KW-0804">Transcription</keyword>
<evidence type="ECO:0000313" key="6">
    <source>
        <dbReference type="EMBL" id="TCT10107.1"/>
    </source>
</evidence>
<keyword evidence="7" id="KW-1185">Reference proteome</keyword>
<dbReference type="InterPro" id="IPR036390">
    <property type="entry name" value="WH_DNA-bd_sf"/>
</dbReference>
<evidence type="ECO:0000256" key="1">
    <source>
        <dbReference type="ARBA" id="ARBA00023015"/>
    </source>
</evidence>
<keyword evidence="2" id="KW-0238">DNA-binding</keyword>
<dbReference type="Gene3D" id="1.10.10.10">
    <property type="entry name" value="Winged helix-like DNA-binding domain superfamily/Winged helix DNA-binding domain"/>
    <property type="match status" value="1"/>
</dbReference>
<dbReference type="InterPro" id="IPR018490">
    <property type="entry name" value="cNMP-bd_dom_sf"/>
</dbReference>
<dbReference type="GO" id="GO:0003700">
    <property type="term" value="F:DNA-binding transcription factor activity"/>
    <property type="evidence" value="ECO:0007669"/>
    <property type="project" value="TreeGrafter"/>
</dbReference>